<reference evidence="2" key="2">
    <citation type="submission" date="2023-07" db="EMBL/GenBank/DDBJ databases">
        <authorList>
            <consortium name="Lawrence Berkeley National Laboratory"/>
            <person name="Haridas S."/>
            <person name="Hensen N."/>
            <person name="Bonometti L."/>
            <person name="Westerberg I."/>
            <person name="Brannstrom I.O."/>
            <person name="Guillou S."/>
            <person name="Cros-Aarteil S."/>
            <person name="Calhoun S."/>
            <person name="Kuo A."/>
            <person name="Mondo S."/>
            <person name="Pangilinan J."/>
            <person name="Riley R."/>
            <person name="LaButti K."/>
            <person name="Andreopoulos B."/>
            <person name="Lipzen A."/>
            <person name="Chen C."/>
            <person name="Yanf M."/>
            <person name="Daum C."/>
            <person name="Ng V."/>
            <person name="Clum A."/>
            <person name="Steindorff A."/>
            <person name="Ohm R."/>
            <person name="Martin F."/>
            <person name="Silar P."/>
            <person name="Natvig D."/>
            <person name="Lalanne C."/>
            <person name="Gautier V."/>
            <person name="Ament-velasquez S.L."/>
            <person name="Kruys A."/>
            <person name="Hutchinson M.I."/>
            <person name="Powell A.J."/>
            <person name="Barry K."/>
            <person name="Miller A.N."/>
            <person name="Grigoriev I.V."/>
            <person name="Debuchy R."/>
            <person name="Gladieux P."/>
            <person name="Thoren M.H."/>
            <person name="Johannesson H."/>
        </authorList>
    </citation>
    <scope>NUCLEOTIDE SEQUENCE</scope>
    <source>
        <strain evidence="2">FGSC 1904</strain>
    </source>
</reference>
<evidence type="ECO:0000256" key="1">
    <source>
        <dbReference type="SAM" id="MobiDB-lite"/>
    </source>
</evidence>
<feature type="region of interest" description="Disordered" evidence="1">
    <location>
        <begin position="96"/>
        <end position="132"/>
    </location>
</feature>
<organism evidence="2 3">
    <name type="scientific">Sordaria brevicollis</name>
    <dbReference type="NCBI Taxonomy" id="83679"/>
    <lineage>
        <taxon>Eukaryota</taxon>
        <taxon>Fungi</taxon>
        <taxon>Dikarya</taxon>
        <taxon>Ascomycota</taxon>
        <taxon>Pezizomycotina</taxon>
        <taxon>Sordariomycetes</taxon>
        <taxon>Sordariomycetidae</taxon>
        <taxon>Sordariales</taxon>
        <taxon>Sordariaceae</taxon>
        <taxon>Sordaria</taxon>
    </lineage>
</organism>
<dbReference type="EMBL" id="JAUTDP010000002">
    <property type="protein sequence ID" value="KAK3402046.1"/>
    <property type="molecule type" value="Genomic_DNA"/>
</dbReference>
<feature type="compositionally biased region" description="Low complexity" evidence="1">
    <location>
        <begin position="197"/>
        <end position="216"/>
    </location>
</feature>
<accession>A0AAE0PL72</accession>
<keyword evidence="3" id="KW-1185">Reference proteome</keyword>
<protein>
    <submittedName>
        <fullName evidence="2">Uncharacterized protein</fullName>
    </submittedName>
</protein>
<dbReference type="Proteomes" id="UP001281003">
    <property type="component" value="Unassembled WGS sequence"/>
</dbReference>
<feature type="region of interest" description="Disordered" evidence="1">
    <location>
        <begin position="173"/>
        <end position="231"/>
    </location>
</feature>
<evidence type="ECO:0000313" key="2">
    <source>
        <dbReference type="EMBL" id="KAK3402046.1"/>
    </source>
</evidence>
<feature type="compositionally biased region" description="Low complexity" evidence="1">
    <location>
        <begin position="98"/>
        <end position="119"/>
    </location>
</feature>
<comment type="caution">
    <text evidence="2">The sequence shown here is derived from an EMBL/GenBank/DDBJ whole genome shotgun (WGS) entry which is preliminary data.</text>
</comment>
<reference evidence="2" key="1">
    <citation type="journal article" date="2023" name="Mol. Phylogenet. Evol.">
        <title>Genome-scale phylogeny and comparative genomics of the fungal order Sordariales.</title>
        <authorList>
            <person name="Hensen N."/>
            <person name="Bonometti L."/>
            <person name="Westerberg I."/>
            <person name="Brannstrom I.O."/>
            <person name="Guillou S."/>
            <person name="Cros-Aarteil S."/>
            <person name="Calhoun S."/>
            <person name="Haridas S."/>
            <person name="Kuo A."/>
            <person name="Mondo S."/>
            <person name="Pangilinan J."/>
            <person name="Riley R."/>
            <person name="LaButti K."/>
            <person name="Andreopoulos B."/>
            <person name="Lipzen A."/>
            <person name="Chen C."/>
            <person name="Yan M."/>
            <person name="Daum C."/>
            <person name="Ng V."/>
            <person name="Clum A."/>
            <person name="Steindorff A."/>
            <person name="Ohm R.A."/>
            <person name="Martin F."/>
            <person name="Silar P."/>
            <person name="Natvig D.O."/>
            <person name="Lalanne C."/>
            <person name="Gautier V."/>
            <person name="Ament-Velasquez S.L."/>
            <person name="Kruys A."/>
            <person name="Hutchinson M.I."/>
            <person name="Powell A.J."/>
            <person name="Barry K."/>
            <person name="Miller A.N."/>
            <person name="Grigoriev I.V."/>
            <person name="Debuchy R."/>
            <person name="Gladieux P."/>
            <person name="Hiltunen Thoren M."/>
            <person name="Johannesson H."/>
        </authorList>
    </citation>
    <scope>NUCLEOTIDE SEQUENCE</scope>
    <source>
        <strain evidence="2">FGSC 1904</strain>
    </source>
</reference>
<evidence type="ECO:0000313" key="3">
    <source>
        <dbReference type="Proteomes" id="UP001281003"/>
    </source>
</evidence>
<sequence>MPTSAQQTLNNMLDGCYDELWSEIRFYLYEPMTPSLPVQPAPVPNEVQHDPQPVRPPLHRMNQVLQQSGGSEYNHDKEFNPFDNQFGKILEERSQRIPSRAPAPQPDAAAARAGPSRQPNNNSQAQGAKGKPDMWQKFSSFATFFAENDTDQSRREAWQKSLGDVAQILGVENLNDTAGEQQPQEKNLTQASENDASENSSGTSSGGRTPSTSSVSDSMLLTPDDDDDDEW</sequence>
<name>A0AAE0PL72_SORBR</name>
<proteinExistence type="predicted"/>
<dbReference type="AlphaFoldDB" id="A0AAE0PL72"/>
<gene>
    <name evidence="2" type="ORF">B0T20DRAFT_389953</name>
</gene>
<feature type="compositionally biased region" description="Polar residues" evidence="1">
    <location>
        <begin position="174"/>
        <end position="194"/>
    </location>
</feature>